<name>A0A5J4RMU7_9ZZZZ</name>
<accession>A0A5J4RMU7</accession>
<dbReference type="InterPro" id="IPR007761">
    <property type="entry name" value="MtlR-like"/>
</dbReference>
<organism evidence="1">
    <name type="scientific">termite gut metagenome</name>
    <dbReference type="NCBI Taxonomy" id="433724"/>
    <lineage>
        <taxon>unclassified sequences</taxon>
        <taxon>metagenomes</taxon>
        <taxon>organismal metagenomes</taxon>
    </lineage>
</organism>
<dbReference type="PANTHER" id="PTHR37941:SF1">
    <property type="entry name" value="FUMARASE E-RELATED"/>
    <property type="match status" value="1"/>
</dbReference>
<protein>
    <recommendedName>
        <fullName evidence="2">Mannitol operon repressor</fullName>
    </recommendedName>
</protein>
<comment type="caution">
    <text evidence="1">The sequence shown here is derived from an EMBL/GenBank/DDBJ whole genome shotgun (WGS) entry which is preliminary data.</text>
</comment>
<sequence>MEQASKNNNLLTGKAVERYFDLNKALFEFNNLFPYEGKDERSIAILGGTFLEMILEHILLAFLPENEKEVSRLMEFNQPLGNFSNKIAMTYCLGLIDKVIKDDLNLIRKIRNKFAHDLYATFDDEQIKAWCEGLKWHKISLMSDPPNEATTRDLFQVGVNLLISHLHGVVSIARLEKRSIRNRF</sequence>
<proteinExistence type="predicted"/>
<dbReference type="PANTHER" id="PTHR37941">
    <property type="entry name" value="FUMARASE E-RELATED"/>
    <property type="match status" value="1"/>
</dbReference>
<evidence type="ECO:0000313" key="1">
    <source>
        <dbReference type="EMBL" id="KAA6334443.1"/>
    </source>
</evidence>
<dbReference type="InterPro" id="IPR038026">
    <property type="entry name" value="MtlR-like_sf"/>
</dbReference>
<dbReference type="SUPFAM" id="SSF158668">
    <property type="entry name" value="MtlR-like"/>
    <property type="match status" value="1"/>
</dbReference>
<dbReference type="Gene3D" id="1.20.120.330">
    <property type="entry name" value="Nucleotidyltransferases domain 2"/>
    <property type="match status" value="1"/>
</dbReference>
<dbReference type="GO" id="GO:0045892">
    <property type="term" value="P:negative regulation of DNA-templated transcription"/>
    <property type="evidence" value="ECO:0007669"/>
    <property type="project" value="TreeGrafter"/>
</dbReference>
<evidence type="ECO:0008006" key="2">
    <source>
        <dbReference type="Google" id="ProtNLM"/>
    </source>
</evidence>
<reference evidence="1" key="1">
    <citation type="submission" date="2019-03" db="EMBL/GenBank/DDBJ databases">
        <title>Single cell metagenomics reveals metabolic interactions within the superorganism composed of flagellate Streblomastix strix and complex community of Bacteroidetes bacteria on its surface.</title>
        <authorList>
            <person name="Treitli S.C."/>
            <person name="Kolisko M."/>
            <person name="Husnik F."/>
            <person name="Keeling P."/>
            <person name="Hampl V."/>
        </authorList>
    </citation>
    <scope>NUCLEOTIDE SEQUENCE</scope>
    <source>
        <strain evidence="1">STM</strain>
    </source>
</reference>
<dbReference type="AlphaFoldDB" id="A0A5J4RMU7"/>
<gene>
    <name evidence="1" type="ORF">EZS27_017237</name>
</gene>
<dbReference type="EMBL" id="SNRY01000997">
    <property type="protein sequence ID" value="KAA6334443.1"/>
    <property type="molecule type" value="Genomic_DNA"/>
</dbReference>